<proteinExistence type="predicted"/>
<keyword evidence="2" id="KW-1185">Reference proteome</keyword>
<gene>
    <name evidence="1" type="ORF">ILEXP_LOCUS11646</name>
</gene>
<comment type="caution">
    <text evidence="1">The sequence shown here is derived from an EMBL/GenBank/DDBJ whole genome shotgun (WGS) entry which is preliminary data.</text>
</comment>
<evidence type="ECO:0000313" key="2">
    <source>
        <dbReference type="Proteomes" id="UP001642360"/>
    </source>
</evidence>
<evidence type="ECO:0000313" key="1">
    <source>
        <dbReference type="EMBL" id="CAK9143909.1"/>
    </source>
</evidence>
<protein>
    <submittedName>
        <fullName evidence="1">Uncharacterized protein</fullName>
    </submittedName>
</protein>
<dbReference type="PANTHER" id="PTHR14000">
    <property type="entry name" value="FINGER CCCH DOMAIN PROTEIN, PUTATIVE (DUF3755)-RELATED"/>
    <property type="match status" value="1"/>
</dbReference>
<reference evidence="1 2" key="1">
    <citation type="submission" date="2024-02" db="EMBL/GenBank/DDBJ databases">
        <authorList>
            <person name="Vignale AGUSTIN F."/>
            <person name="Sosa J E."/>
            <person name="Modenutti C."/>
        </authorList>
    </citation>
    <scope>NUCLEOTIDE SEQUENCE [LARGE SCALE GENOMIC DNA]</scope>
</reference>
<organism evidence="1 2">
    <name type="scientific">Ilex paraguariensis</name>
    <name type="common">yerba mate</name>
    <dbReference type="NCBI Taxonomy" id="185542"/>
    <lineage>
        <taxon>Eukaryota</taxon>
        <taxon>Viridiplantae</taxon>
        <taxon>Streptophyta</taxon>
        <taxon>Embryophyta</taxon>
        <taxon>Tracheophyta</taxon>
        <taxon>Spermatophyta</taxon>
        <taxon>Magnoliopsida</taxon>
        <taxon>eudicotyledons</taxon>
        <taxon>Gunneridae</taxon>
        <taxon>Pentapetalae</taxon>
        <taxon>asterids</taxon>
        <taxon>campanulids</taxon>
        <taxon>Aquifoliales</taxon>
        <taxon>Aquifoliaceae</taxon>
        <taxon>Ilex</taxon>
    </lineage>
</organism>
<dbReference type="PANTHER" id="PTHR14000:SF6">
    <property type="entry name" value="OS02G0631200 PROTEIN"/>
    <property type="match status" value="1"/>
</dbReference>
<dbReference type="EMBL" id="CAUOFW020001347">
    <property type="protein sequence ID" value="CAK9143909.1"/>
    <property type="molecule type" value="Genomic_DNA"/>
</dbReference>
<dbReference type="Proteomes" id="UP001642360">
    <property type="component" value="Unassembled WGS sequence"/>
</dbReference>
<accession>A0ABC8RG27</accession>
<dbReference type="AlphaFoldDB" id="A0ABC8RG27"/>
<sequence length="232" mass="25519">MAAESNTGFPPGQTLGAALNRHAISFQSGAINSTSEMIPMGNYYGHGVNSMGGMTFSGNSSIMKNNSGIATEAGNSSPLLLDSMPGLKHDRGFAVEWSVEEQYKLEEDLVKFAGEPSIMRYIKIAASLRDKTVRDVALRCRWTTRKRRKLEDHNLGKKLKDMKDKLVESSWKTNISSVSPFKAAAYSFVRSHRDHNVCVPWGALSDTTTHLLEQNNQVLGQISNNLSTLKAP</sequence>
<name>A0ABC8RG27_9AQUA</name>